<organism evidence="9 10">
    <name type="scientific">Tannerella forsythia</name>
    <name type="common">Bacteroides forsythus</name>
    <dbReference type="NCBI Taxonomy" id="28112"/>
    <lineage>
        <taxon>Bacteria</taxon>
        <taxon>Pseudomonadati</taxon>
        <taxon>Bacteroidota</taxon>
        <taxon>Bacteroidia</taxon>
        <taxon>Bacteroidales</taxon>
        <taxon>Tannerellaceae</taxon>
        <taxon>Tannerella</taxon>
    </lineage>
</organism>
<dbReference type="InterPro" id="IPR003764">
    <property type="entry name" value="GlcNAc_6-P_deAcase"/>
</dbReference>
<evidence type="ECO:0000256" key="6">
    <source>
        <dbReference type="PIRSR" id="PIRSR038994-1"/>
    </source>
</evidence>
<evidence type="ECO:0000259" key="8">
    <source>
        <dbReference type="Pfam" id="PF01979"/>
    </source>
</evidence>
<dbReference type="InterPro" id="IPR032466">
    <property type="entry name" value="Metal_Hydrolase"/>
</dbReference>
<feature type="binding site" evidence="7">
    <location>
        <position position="205"/>
    </location>
    <ligand>
        <name>Zn(2+)</name>
        <dbReference type="ChEBI" id="CHEBI:29105"/>
    </ligand>
</feature>
<dbReference type="Gene3D" id="2.30.40.10">
    <property type="entry name" value="Urease, subunit C, domain 1"/>
    <property type="match status" value="1"/>
</dbReference>
<dbReference type="PANTHER" id="PTHR11113:SF14">
    <property type="entry name" value="N-ACETYLGLUCOSAMINE-6-PHOSPHATE DEACETYLASE"/>
    <property type="match status" value="1"/>
</dbReference>
<evidence type="ECO:0000256" key="4">
    <source>
        <dbReference type="ARBA" id="ARBA00023277"/>
    </source>
</evidence>
<dbReference type="InterPro" id="IPR011059">
    <property type="entry name" value="Metal-dep_hydrolase_composite"/>
</dbReference>
<dbReference type="AlphaFoldDB" id="A0A1D3UTX1"/>
<keyword evidence="2 7" id="KW-0479">Metal-binding</keyword>
<protein>
    <submittedName>
        <fullName evidence="9">N-acetylglucosamine-6-phosphate deacetylase</fullName>
        <ecNumber evidence="9">3.5.1.25</ecNumber>
    </submittedName>
</protein>
<proteinExistence type="inferred from homology"/>
<evidence type="ECO:0000313" key="10">
    <source>
        <dbReference type="Proteomes" id="UP000182057"/>
    </source>
</evidence>
<evidence type="ECO:0000256" key="2">
    <source>
        <dbReference type="ARBA" id="ARBA00022723"/>
    </source>
</evidence>
<comment type="similarity">
    <text evidence="1 5">Belongs to the metallo-dependent hydrolases superfamily. NagA family.</text>
</comment>
<dbReference type="GO" id="GO:0046872">
    <property type="term" value="F:metal ion binding"/>
    <property type="evidence" value="ECO:0007669"/>
    <property type="project" value="UniProtKB-KW"/>
</dbReference>
<dbReference type="Gene3D" id="3.20.20.140">
    <property type="entry name" value="Metal-dependent hydrolases"/>
    <property type="match status" value="1"/>
</dbReference>
<feature type="binding site" evidence="7">
    <location>
        <position position="140"/>
    </location>
    <ligand>
        <name>Zn(2+)</name>
        <dbReference type="ChEBI" id="CHEBI:29105"/>
    </ligand>
</feature>
<feature type="active site" description="Proton donor/acceptor" evidence="6">
    <location>
        <position position="288"/>
    </location>
</feature>
<evidence type="ECO:0000256" key="3">
    <source>
        <dbReference type="ARBA" id="ARBA00022801"/>
    </source>
</evidence>
<gene>
    <name evidence="9" type="primary">nagA_2</name>
    <name evidence="9" type="ORF">TFUB20_02077</name>
</gene>
<keyword evidence="3 5" id="KW-0378">Hydrolase</keyword>
<dbReference type="PIRSF" id="PIRSF038994">
    <property type="entry name" value="NagA"/>
    <property type="match status" value="1"/>
</dbReference>
<dbReference type="Pfam" id="PF01979">
    <property type="entry name" value="Amidohydro_1"/>
    <property type="match status" value="1"/>
</dbReference>
<dbReference type="GO" id="GO:0008448">
    <property type="term" value="F:N-acetylglucosamine-6-phosphate deacetylase activity"/>
    <property type="evidence" value="ECO:0007669"/>
    <property type="project" value="UniProtKB-EC"/>
</dbReference>
<evidence type="ECO:0000313" key="9">
    <source>
        <dbReference type="EMBL" id="SCQ23502.1"/>
    </source>
</evidence>
<sequence length="400" mass="43164">MHFSNKIPMNIRITHIDIYTEQEIIRDGSLLLSDGVIASVCRTSEETADATRVINGTGLSVVPGYIDAHCHGGGGYDCNQGTEEALVKMRTFYGRHGVTTLYPTLAADLLPALEQGLQAVRSVMRKNKAGETEIAGCHLEGPFLNKVYKGSQAEDAILPMTDDHLRFYETYSDVIRRTTIAPEVGHNLDYFPALRAMNIQLSVGHSCAEYNEVLAAIEAGATSVTHLYNAMSQTKKTGPFRIGGVVEAALTQDALYAEIICDGYHLPNELIQIAYRCKGADRLSVCSDASRAAGVVTHGDTIHSCGETYVVENGVVMNSTRTSLASSITPVDKMVRHLIFNVGLPAIDVVRMTSGTTAKMMGIFDRKGSIAVGKDADINIVDAQFNVVKTFCKGVPVGGE</sequence>
<dbReference type="OrthoDB" id="9776488at2"/>
<keyword evidence="4 5" id="KW-0119">Carbohydrate metabolism</keyword>
<dbReference type="SUPFAM" id="SSF51556">
    <property type="entry name" value="Metallo-dependent hydrolases"/>
    <property type="match status" value="1"/>
</dbReference>
<dbReference type="NCBIfam" id="TIGR00221">
    <property type="entry name" value="nagA"/>
    <property type="match status" value="1"/>
</dbReference>
<dbReference type="EC" id="3.5.1.25" evidence="9"/>
<reference evidence="9 10" key="1">
    <citation type="submission" date="2016-09" db="EMBL/GenBank/DDBJ databases">
        <authorList>
            <person name="Capua I."/>
            <person name="De Benedictis P."/>
            <person name="Joannis T."/>
            <person name="Lombin L.H."/>
            <person name="Cattoli G."/>
        </authorList>
    </citation>
    <scope>NUCLEOTIDE SEQUENCE [LARGE SCALE GENOMIC DNA]</scope>
    <source>
        <strain evidence="9 10">UB20</strain>
    </source>
</reference>
<feature type="domain" description="Amidohydrolase-related" evidence="8">
    <location>
        <begin position="61"/>
        <end position="396"/>
    </location>
</feature>
<evidence type="ECO:0000256" key="5">
    <source>
        <dbReference type="PIRNR" id="PIRNR038994"/>
    </source>
</evidence>
<dbReference type="EMBL" id="FMMM01000070">
    <property type="protein sequence ID" value="SCQ23502.1"/>
    <property type="molecule type" value="Genomic_DNA"/>
</dbReference>
<evidence type="ECO:0000256" key="1">
    <source>
        <dbReference type="ARBA" id="ARBA00010716"/>
    </source>
</evidence>
<accession>A0A1D3UTX1</accession>
<dbReference type="SUPFAM" id="SSF51338">
    <property type="entry name" value="Composite domain of metallo-dependent hydrolases"/>
    <property type="match status" value="1"/>
</dbReference>
<evidence type="ECO:0000256" key="7">
    <source>
        <dbReference type="PIRSR" id="PIRSR038994-3"/>
    </source>
</evidence>
<comment type="cofactor">
    <cofactor evidence="7">
        <name>a divalent metal cation</name>
        <dbReference type="ChEBI" id="CHEBI:60240"/>
    </cofactor>
    <text evidence="7">Binds 1 divalent metal cation per subunit.</text>
</comment>
<dbReference type="PANTHER" id="PTHR11113">
    <property type="entry name" value="N-ACETYLGLUCOSAMINE-6-PHOSPHATE DEACETYLASE"/>
    <property type="match status" value="1"/>
</dbReference>
<feature type="binding site" evidence="7">
    <location>
        <position position="226"/>
    </location>
    <ligand>
        <name>Zn(2+)</name>
        <dbReference type="ChEBI" id="CHEBI:29105"/>
    </ligand>
</feature>
<dbReference type="GO" id="GO:0006046">
    <property type="term" value="P:N-acetylglucosamine catabolic process"/>
    <property type="evidence" value="ECO:0007669"/>
    <property type="project" value="TreeGrafter"/>
</dbReference>
<dbReference type="Proteomes" id="UP000182057">
    <property type="component" value="Unassembled WGS sequence"/>
</dbReference>
<name>A0A1D3UTX1_TANFO</name>
<dbReference type="InterPro" id="IPR006680">
    <property type="entry name" value="Amidohydro-rel"/>
</dbReference>